<keyword evidence="8" id="KW-1185">Reference proteome</keyword>
<dbReference type="EMBL" id="NOKQ01000310">
    <property type="protein sequence ID" value="OZS77002.1"/>
    <property type="molecule type" value="Genomic_DNA"/>
</dbReference>
<evidence type="ECO:0000256" key="4">
    <source>
        <dbReference type="ARBA" id="ARBA00022827"/>
    </source>
</evidence>
<organism evidence="7 8">
    <name type="scientific">Tetzosporium hominis</name>
    <dbReference type="NCBI Taxonomy" id="2020506"/>
    <lineage>
        <taxon>Bacteria</taxon>
        <taxon>Bacillati</taxon>
        <taxon>Bacillota</taxon>
        <taxon>Bacilli</taxon>
        <taxon>Bacillales</taxon>
        <taxon>Caryophanaceae</taxon>
        <taxon>Tetzosporium</taxon>
    </lineage>
</organism>
<comment type="cofactor">
    <cofactor evidence="1">
        <name>FAD</name>
        <dbReference type="ChEBI" id="CHEBI:57692"/>
    </cofactor>
</comment>
<comment type="similarity">
    <text evidence="2">Belongs to the NADH dehydrogenase family.</text>
</comment>
<dbReference type="InterPro" id="IPR036188">
    <property type="entry name" value="FAD/NAD-bd_sf"/>
</dbReference>
<sequence>MMKTIVLVGAGHAHLHVIKAWQKEPLPNCRLVVISASKYQYYSGMFSGYAEGLYSEEQTRVSLVPFCRIAGALFYEDTIERIDSSARTLFGKSGTSYSYDIVSFDIGSTIAIPEAFQDVSPQVKPSHEMMDTINKIRSTAHPVIIGGGAAAVEMALSIQHWRLKNGSTTPVQLVSASPLLKGTGAESEIHKVIQQAGISVMEEDEVLRMENETVHTKKGNVLEATALFWLTGSSSFPIFRDSNLSTTDGFLNVTSTLQSTDEPTIFATGDCAHFTVSKTSLAKNGVHAVKQGPILWYNLQALIENQKLRAYEPKSPQLSILSIGNREGLMLYGNWHFKGKLAWRIKHQIDTRFMNKYK</sequence>
<accession>A0A264W092</accession>
<dbReference type="AlphaFoldDB" id="A0A264W092"/>
<dbReference type="OrthoDB" id="9772934at2"/>
<proteinExistence type="inferred from homology"/>
<dbReference type="InterPro" id="IPR023753">
    <property type="entry name" value="FAD/NAD-binding_dom"/>
</dbReference>
<evidence type="ECO:0000256" key="2">
    <source>
        <dbReference type="ARBA" id="ARBA00005272"/>
    </source>
</evidence>
<gene>
    <name evidence="7" type="ORF">CF394_13710</name>
</gene>
<dbReference type="GO" id="GO:0003955">
    <property type="term" value="F:NAD(P)H dehydrogenase (quinone) activity"/>
    <property type="evidence" value="ECO:0007669"/>
    <property type="project" value="TreeGrafter"/>
</dbReference>
<dbReference type="Pfam" id="PF07992">
    <property type="entry name" value="Pyr_redox_2"/>
    <property type="match status" value="1"/>
</dbReference>
<protein>
    <recommendedName>
        <fullName evidence="6">FAD/NAD(P)-binding domain-containing protein</fullName>
    </recommendedName>
</protein>
<reference evidence="7 8" key="1">
    <citation type="submission" date="2017-07" db="EMBL/GenBank/DDBJ databases">
        <title>Tetzosporium hominis gen.nov. sp.nov.</title>
        <authorList>
            <person name="Tetz G."/>
            <person name="Tetz V."/>
        </authorList>
    </citation>
    <scope>NUCLEOTIDE SEQUENCE [LARGE SCALE GENOMIC DNA]</scope>
    <source>
        <strain evidence="7 8">VT-49</strain>
    </source>
</reference>
<dbReference type="SUPFAM" id="SSF51905">
    <property type="entry name" value="FAD/NAD(P)-binding domain"/>
    <property type="match status" value="2"/>
</dbReference>
<evidence type="ECO:0000256" key="5">
    <source>
        <dbReference type="ARBA" id="ARBA00023002"/>
    </source>
</evidence>
<dbReference type="Gene3D" id="3.50.50.100">
    <property type="match status" value="1"/>
</dbReference>
<evidence type="ECO:0000313" key="7">
    <source>
        <dbReference type="EMBL" id="OZS77002.1"/>
    </source>
</evidence>
<keyword evidence="3" id="KW-0285">Flavoprotein</keyword>
<evidence type="ECO:0000259" key="6">
    <source>
        <dbReference type="Pfam" id="PF07992"/>
    </source>
</evidence>
<evidence type="ECO:0000256" key="3">
    <source>
        <dbReference type="ARBA" id="ARBA00022630"/>
    </source>
</evidence>
<dbReference type="PANTHER" id="PTHR42913:SF9">
    <property type="entry name" value="SLR1591 PROTEIN"/>
    <property type="match status" value="1"/>
</dbReference>
<comment type="caution">
    <text evidence="7">The sequence shown here is derived from an EMBL/GenBank/DDBJ whole genome shotgun (WGS) entry which is preliminary data.</text>
</comment>
<dbReference type="InterPro" id="IPR051169">
    <property type="entry name" value="NADH-Q_oxidoreductase"/>
</dbReference>
<keyword evidence="5" id="KW-0560">Oxidoreductase</keyword>
<feature type="domain" description="FAD/NAD(P)-binding" evidence="6">
    <location>
        <begin position="4"/>
        <end position="291"/>
    </location>
</feature>
<dbReference type="Proteomes" id="UP000217065">
    <property type="component" value="Unassembled WGS sequence"/>
</dbReference>
<dbReference type="PANTHER" id="PTHR42913">
    <property type="entry name" value="APOPTOSIS-INDUCING FACTOR 1"/>
    <property type="match status" value="1"/>
</dbReference>
<evidence type="ECO:0000313" key="8">
    <source>
        <dbReference type="Proteomes" id="UP000217065"/>
    </source>
</evidence>
<evidence type="ECO:0000256" key="1">
    <source>
        <dbReference type="ARBA" id="ARBA00001974"/>
    </source>
</evidence>
<keyword evidence="4" id="KW-0274">FAD</keyword>
<dbReference type="GO" id="GO:0019646">
    <property type="term" value="P:aerobic electron transport chain"/>
    <property type="evidence" value="ECO:0007669"/>
    <property type="project" value="TreeGrafter"/>
</dbReference>
<name>A0A264W092_9BACL</name>